<dbReference type="EMBL" id="JAQMTU010000068">
    <property type="protein sequence ID" value="MDB9487163.1"/>
    <property type="molecule type" value="Genomic_DNA"/>
</dbReference>
<evidence type="ECO:0000313" key="2">
    <source>
        <dbReference type="Proteomes" id="UP001212123"/>
    </source>
</evidence>
<proteinExistence type="predicted"/>
<keyword evidence="2" id="KW-1185">Reference proteome</keyword>
<name>A0ABT5A653_9CYAN</name>
<reference evidence="1 2" key="1">
    <citation type="submission" date="2023-01" db="EMBL/GenBank/DDBJ databases">
        <title>Genomes from the Australian National Cyanobacteria Reference Collection.</title>
        <authorList>
            <person name="Willis A."/>
            <person name="Lee E.M.F."/>
        </authorList>
    </citation>
    <scope>NUCLEOTIDE SEQUENCE [LARGE SCALE GENOMIC DNA]</scope>
    <source>
        <strain evidence="1 2">CS-537/01</strain>
    </source>
</reference>
<sequence>MLFKVEKIKLMADYGCYPLWWADADKVGNIDPETLPLSQETITRLEKWADIYDAKLNWEDPNSSGFPSLEAKETFEAEGISLWKQLQKELAPNYEVFYFSETLRKVVSDINELDSLRVIYTSSIII</sequence>
<comment type="caution">
    <text evidence="1">The sequence shown here is derived from an EMBL/GenBank/DDBJ whole genome shotgun (WGS) entry which is preliminary data.</text>
</comment>
<organism evidence="1 2">
    <name type="scientific">Dolichospermum circinale CS-537/01</name>
    <dbReference type="NCBI Taxonomy" id="3021739"/>
    <lineage>
        <taxon>Bacteria</taxon>
        <taxon>Bacillati</taxon>
        <taxon>Cyanobacteriota</taxon>
        <taxon>Cyanophyceae</taxon>
        <taxon>Nostocales</taxon>
        <taxon>Aphanizomenonaceae</taxon>
        <taxon>Dolichospermum</taxon>
        <taxon>Dolichospermum circinale</taxon>
    </lineage>
</organism>
<gene>
    <name evidence="1" type="ORF">PN492_11495</name>
</gene>
<evidence type="ECO:0000313" key="1">
    <source>
        <dbReference type="EMBL" id="MDB9487163.1"/>
    </source>
</evidence>
<dbReference type="Proteomes" id="UP001212123">
    <property type="component" value="Unassembled WGS sequence"/>
</dbReference>
<protein>
    <submittedName>
        <fullName evidence="1">Uncharacterized protein</fullName>
    </submittedName>
</protein>
<accession>A0ABT5A653</accession>
<dbReference type="RefSeq" id="WP_271791877.1">
    <property type="nucleotide sequence ID" value="NZ_JAQMTU010000068.1"/>
</dbReference>